<proteinExistence type="predicted"/>
<protein>
    <submittedName>
        <fullName evidence="2">Uncharacterized protein</fullName>
    </submittedName>
</protein>
<sequence length="89" mass="9123">MYTGGDGFEDSFDDDDAVDAGFGDEEATVFGLPPAQRASDAPSSGSGGQLRLLGQDLLDDTTALSSRSRPNAIPETPTPWNGTGGPSAF</sequence>
<dbReference type="Proteomes" id="UP000308199">
    <property type="component" value="Unassembled WGS sequence"/>
</dbReference>
<gene>
    <name evidence="2" type="ORF">EW145_g3820</name>
</gene>
<dbReference type="AlphaFoldDB" id="A0A4S4L5R9"/>
<dbReference type="EMBL" id="SGPK01000173">
    <property type="protein sequence ID" value="THH06836.1"/>
    <property type="molecule type" value="Genomic_DNA"/>
</dbReference>
<name>A0A4S4L5R9_9AGAM</name>
<organism evidence="2 3">
    <name type="scientific">Phellinidium pouzarii</name>
    <dbReference type="NCBI Taxonomy" id="167371"/>
    <lineage>
        <taxon>Eukaryota</taxon>
        <taxon>Fungi</taxon>
        <taxon>Dikarya</taxon>
        <taxon>Basidiomycota</taxon>
        <taxon>Agaricomycotina</taxon>
        <taxon>Agaricomycetes</taxon>
        <taxon>Hymenochaetales</taxon>
        <taxon>Hymenochaetaceae</taxon>
        <taxon>Phellinidium</taxon>
    </lineage>
</organism>
<accession>A0A4S4L5R9</accession>
<evidence type="ECO:0000313" key="3">
    <source>
        <dbReference type="Proteomes" id="UP000308199"/>
    </source>
</evidence>
<feature type="compositionally biased region" description="Acidic residues" evidence="1">
    <location>
        <begin position="7"/>
        <end position="27"/>
    </location>
</feature>
<evidence type="ECO:0000313" key="2">
    <source>
        <dbReference type="EMBL" id="THH06836.1"/>
    </source>
</evidence>
<feature type="region of interest" description="Disordered" evidence="1">
    <location>
        <begin position="1"/>
        <end position="89"/>
    </location>
</feature>
<keyword evidence="3" id="KW-1185">Reference proteome</keyword>
<reference evidence="2 3" key="1">
    <citation type="submission" date="2019-02" db="EMBL/GenBank/DDBJ databases">
        <title>Genome sequencing of the rare red list fungi Phellinidium pouzarii.</title>
        <authorList>
            <person name="Buettner E."/>
            <person name="Kellner H."/>
        </authorList>
    </citation>
    <scope>NUCLEOTIDE SEQUENCE [LARGE SCALE GENOMIC DNA]</scope>
    <source>
        <strain evidence="2 3">DSM 108285</strain>
    </source>
</reference>
<evidence type="ECO:0000256" key="1">
    <source>
        <dbReference type="SAM" id="MobiDB-lite"/>
    </source>
</evidence>
<comment type="caution">
    <text evidence="2">The sequence shown here is derived from an EMBL/GenBank/DDBJ whole genome shotgun (WGS) entry which is preliminary data.</text>
</comment>